<dbReference type="AlphaFoldDB" id="A0A2A2I0K7"/>
<reference evidence="1 3" key="1">
    <citation type="submission" date="2017-07" db="EMBL/GenBank/DDBJ databases">
        <title>Tamlnaduibacter salinus (Mi-7) genome sequencing.</title>
        <authorList>
            <person name="Verma A."/>
            <person name="Krishnamurthi S."/>
        </authorList>
    </citation>
    <scope>NUCLEOTIDE SEQUENCE [LARGE SCALE GENOMIC DNA]</scope>
    <source>
        <strain evidence="1 3">Mi-7</strain>
    </source>
</reference>
<evidence type="ECO:0000313" key="3">
    <source>
        <dbReference type="Proteomes" id="UP000218332"/>
    </source>
</evidence>
<protein>
    <submittedName>
        <fullName evidence="1">Uncharacterized protein</fullName>
    </submittedName>
</protein>
<dbReference type="Proteomes" id="UP000245887">
    <property type="component" value="Unassembled WGS sequence"/>
</dbReference>
<evidence type="ECO:0000313" key="1">
    <source>
        <dbReference type="EMBL" id="PAV25142.1"/>
    </source>
</evidence>
<organism evidence="1 3">
    <name type="scientific">Tamilnaduibacter salinus</name>
    <dbReference type="NCBI Taxonomy" id="1484056"/>
    <lineage>
        <taxon>Bacteria</taxon>
        <taxon>Pseudomonadati</taxon>
        <taxon>Pseudomonadota</taxon>
        <taxon>Gammaproteobacteria</taxon>
        <taxon>Pseudomonadales</taxon>
        <taxon>Marinobacteraceae</taxon>
        <taxon>Tamilnaduibacter</taxon>
    </lineage>
</organism>
<comment type="caution">
    <text evidence="1">The sequence shown here is derived from an EMBL/GenBank/DDBJ whole genome shotgun (WGS) entry which is preliminary data.</text>
</comment>
<dbReference type="EMBL" id="NMPM01000076">
    <property type="protein sequence ID" value="PAV25142.1"/>
    <property type="molecule type" value="Genomic_DNA"/>
</dbReference>
<dbReference type="Proteomes" id="UP000218332">
    <property type="component" value="Unassembled WGS sequence"/>
</dbReference>
<accession>A0A2A2I0K7</accession>
<evidence type="ECO:0000313" key="4">
    <source>
        <dbReference type="Proteomes" id="UP000245887"/>
    </source>
</evidence>
<proteinExistence type="predicted"/>
<keyword evidence="3" id="KW-1185">Reference proteome</keyword>
<name>A0A2A2I0K7_9GAMM</name>
<reference evidence="2 4" key="2">
    <citation type="submission" date="2018-04" db="EMBL/GenBank/DDBJ databases">
        <title>Genomic Encyclopedia of Type Strains, Phase IV (KMG-IV): sequencing the most valuable type-strain genomes for metagenomic binning, comparative biology and taxonomic classification.</title>
        <authorList>
            <person name="Goeker M."/>
        </authorList>
    </citation>
    <scope>NUCLEOTIDE SEQUENCE [LARGE SCALE GENOMIC DNA]</scope>
    <source>
        <strain evidence="2 4">DSM 28688</strain>
    </source>
</reference>
<dbReference type="OrthoDB" id="6369527at2"/>
<dbReference type="EMBL" id="QEKQ01000002">
    <property type="protein sequence ID" value="PVY78057.1"/>
    <property type="molecule type" value="Genomic_DNA"/>
</dbReference>
<sequence>MSTVVQRVVGVTDERDLESRFRIENLHISWRFEHASQKQADPTGQRHLAPLVSWERDGQVYRYIPHLDFVERTLSLPRVLRQIGFVDERQYEVDADRLRRVISEQLGTLGCVAEAVA</sequence>
<gene>
    <name evidence="2" type="ORF">C8D92_10292</name>
    <name evidence="1" type="ORF">CF392_12475</name>
</gene>
<evidence type="ECO:0000313" key="2">
    <source>
        <dbReference type="EMBL" id="PVY78057.1"/>
    </source>
</evidence>
<dbReference type="RefSeq" id="WP_095611785.1">
    <property type="nucleotide sequence ID" value="NZ_NMPM01000076.1"/>
</dbReference>